<organism evidence="19 20">
    <name type="scientific">Brachionus calyciflorus</name>
    <dbReference type="NCBI Taxonomy" id="104777"/>
    <lineage>
        <taxon>Eukaryota</taxon>
        <taxon>Metazoa</taxon>
        <taxon>Spiralia</taxon>
        <taxon>Gnathifera</taxon>
        <taxon>Rotifera</taxon>
        <taxon>Eurotatoria</taxon>
        <taxon>Monogononta</taxon>
        <taxon>Pseudotrocha</taxon>
        <taxon>Ploima</taxon>
        <taxon>Brachionidae</taxon>
        <taxon>Brachionus</taxon>
    </lineage>
</organism>
<dbReference type="NCBIfam" id="TIGR00231">
    <property type="entry name" value="small_GTP"/>
    <property type="match status" value="1"/>
</dbReference>
<dbReference type="OrthoDB" id="413584at2759"/>
<keyword evidence="6" id="KW-0547">Nucleotide-binding</keyword>
<comment type="similarity">
    <text evidence="2">Belongs to the small GTPase superfamily. Rab family.</text>
</comment>
<reference evidence="19" key="1">
    <citation type="submission" date="2021-02" db="EMBL/GenBank/DDBJ databases">
        <authorList>
            <person name="Nowell W R."/>
        </authorList>
    </citation>
    <scope>NUCLEOTIDE SEQUENCE</scope>
    <source>
        <strain evidence="19">Ploen Becks lab</strain>
    </source>
</reference>
<dbReference type="GO" id="GO:0003925">
    <property type="term" value="F:G protein activity"/>
    <property type="evidence" value="ECO:0007669"/>
    <property type="project" value="UniProtKB-EC"/>
</dbReference>
<evidence type="ECO:0000256" key="4">
    <source>
        <dbReference type="ARBA" id="ARBA00022448"/>
    </source>
</evidence>
<dbReference type="PROSITE" id="PS51419">
    <property type="entry name" value="RAB"/>
    <property type="match status" value="1"/>
</dbReference>
<accession>A0A814KV21</accession>
<evidence type="ECO:0000256" key="18">
    <source>
        <dbReference type="ARBA" id="ARBA00067830"/>
    </source>
</evidence>
<evidence type="ECO:0000256" key="5">
    <source>
        <dbReference type="ARBA" id="ARBA00022723"/>
    </source>
</evidence>
<dbReference type="GO" id="GO:0015031">
    <property type="term" value="P:protein transport"/>
    <property type="evidence" value="ECO:0007669"/>
    <property type="project" value="UniProtKB-KW"/>
</dbReference>
<comment type="subcellular location">
    <subcellularLocation>
        <location evidence="15">Golgi apparatus membrane</location>
        <topology evidence="15">Lipid-anchor</topology>
    </subcellularLocation>
</comment>
<keyword evidence="7" id="KW-0378">Hydrolase</keyword>
<evidence type="ECO:0000256" key="12">
    <source>
        <dbReference type="ARBA" id="ARBA00023136"/>
    </source>
</evidence>
<dbReference type="InterPro" id="IPR050227">
    <property type="entry name" value="Rab"/>
</dbReference>
<name>A0A814KV21_9BILA</name>
<evidence type="ECO:0000256" key="10">
    <source>
        <dbReference type="ARBA" id="ARBA00023034"/>
    </source>
</evidence>
<dbReference type="SUPFAM" id="SSF52540">
    <property type="entry name" value="P-loop containing nucleoside triphosphate hydrolases"/>
    <property type="match status" value="1"/>
</dbReference>
<dbReference type="GO" id="GO:0046872">
    <property type="term" value="F:metal ion binding"/>
    <property type="evidence" value="ECO:0007669"/>
    <property type="project" value="UniProtKB-KW"/>
</dbReference>
<evidence type="ECO:0000256" key="1">
    <source>
        <dbReference type="ARBA" id="ARBA00001946"/>
    </source>
</evidence>
<keyword evidence="20" id="KW-1185">Reference proteome</keyword>
<evidence type="ECO:0000256" key="7">
    <source>
        <dbReference type="ARBA" id="ARBA00022801"/>
    </source>
</evidence>
<dbReference type="FunFam" id="3.40.50.300:FF:000707">
    <property type="entry name" value="RAB36, member RAS oncogene family"/>
    <property type="match status" value="1"/>
</dbReference>
<dbReference type="PRINTS" id="PR00449">
    <property type="entry name" value="RASTRNSFRMNG"/>
</dbReference>
<keyword evidence="12" id="KW-0472">Membrane</keyword>
<evidence type="ECO:0000256" key="14">
    <source>
        <dbReference type="ARBA" id="ARBA00023289"/>
    </source>
</evidence>
<keyword evidence="13" id="KW-0449">Lipoprotein</keyword>
<keyword evidence="9" id="KW-0653">Protein transport</keyword>
<evidence type="ECO:0000256" key="16">
    <source>
        <dbReference type="ARBA" id="ARBA00047660"/>
    </source>
</evidence>
<dbReference type="Pfam" id="PF00071">
    <property type="entry name" value="Ras"/>
    <property type="match status" value="1"/>
</dbReference>
<comment type="function">
    <text evidence="17">The small GTPases Rab are key regulators of intracellular membrane trafficking, from the formation of transport vesicles to their fusion with membranes. Rabs cycle between an inactive GDP-bound form and an active GTP-bound form that is able to recruit to membranes different sets of downstream effectors directly responsible for vesicle formation, movement, tethering and fusion.</text>
</comment>
<dbReference type="InterPro" id="IPR027417">
    <property type="entry name" value="P-loop_NTPase"/>
</dbReference>
<dbReference type="InterPro" id="IPR005225">
    <property type="entry name" value="Small_GTP-bd"/>
</dbReference>
<proteinExistence type="inferred from homology"/>
<evidence type="ECO:0000313" key="19">
    <source>
        <dbReference type="EMBL" id="CAF1057330.1"/>
    </source>
</evidence>
<comment type="cofactor">
    <cofactor evidence="1">
        <name>Mg(2+)</name>
        <dbReference type="ChEBI" id="CHEBI:18420"/>
    </cofactor>
</comment>
<keyword evidence="4" id="KW-0813">Transport</keyword>
<feature type="non-terminal residue" evidence="19">
    <location>
        <position position="1"/>
    </location>
</feature>
<sequence length="197" mass="22609">KTSLIQRFVSNSFNNDYKSTIGVDFEVEQFNILNLLFNLQIWDTAGQERFKCIASAYYRGAQAIIVVFDLTDKDSLYSSEKWLLDALKVVEYNQMTPFIFLIGTKKDLLDVFSDFVKDEIHSLACGLAARLNAEYWPVSSLTGENVDSIFCRVAALTFNECIKKELSDDEDFLITRTKKIGEKIVLENIYQNGNFKF</sequence>
<evidence type="ECO:0000256" key="13">
    <source>
        <dbReference type="ARBA" id="ARBA00023288"/>
    </source>
</evidence>
<gene>
    <name evidence="19" type="ORF">OXX778_LOCUS19116</name>
</gene>
<dbReference type="PANTHER" id="PTHR47977">
    <property type="entry name" value="RAS-RELATED PROTEIN RAB"/>
    <property type="match status" value="1"/>
</dbReference>
<evidence type="ECO:0000256" key="17">
    <source>
        <dbReference type="ARBA" id="ARBA00058763"/>
    </source>
</evidence>
<dbReference type="GO" id="GO:0000139">
    <property type="term" value="C:Golgi membrane"/>
    <property type="evidence" value="ECO:0007669"/>
    <property type="project" value="UniProtKB-SubCell"/>
</dbReference>
<evidence type="ECO:0000256" key="3">
    <source>
        <dbReference type="ARBA" id="ARBA00011984"/>
    </source>
</evidence>
<keyword evidence="10" id="KW-0333">Golgi apparatus</keyword>
<evidence type="ECO:0000256" key="15">
    <source>
        <dbReference type="ARBA" id="ARBA00037794"/>
    </source>
</evidence>
<evidence type="ECO:0000313" key="20">
    <source>
        <dbReference type="Proteomes" id="UP000663879"/>
    </source>
</evidence>
<dbReference type="EMBL" id="CAJNOC010005622">
    <property type="protein sequence ID" value="CAF1057330.1"/>
    <property type="molecule type" value="Genomic_DNA"/>
</dbReference>
<keyword evidence="11" id="KW-0342">GTP-binding</keyword>
<dbReference type="InterPro" id="IPR001806">
    <property type="entry name" value="Small_GTPase"/>
</dbReference>
<dbReference type="GO" id="GO:0005525">
    <property type="term" value="F:GTP binding"/>
    <property type="evidence" value="ECO:0007669"/>
    <property type="project" value="UniProtKB-KW"/>
</dbReference>
<keyword evidence="14" id="KW-0636">Prenylation</keyword>
<evidence type="ECO:0000256" key="6">
    <source>
        <dbReference type="ARBA" id="ARBA00022741"/>
    </source>
</evidence>
<dbReference type="AlphaFoldDB" id="A0A814KV21"/>
<dbReference type="SMART" id="SM00174">
    <property type="entry name" value="RHO"/>
    <property type="match status" value="1"/>
</dbReference>
<dbReference type="SMART" id="SM00175">
    <property type="entry name" value="RAB"/>
    <property type="match status" value="1"/>
</dbReference>
<comment type="caution">
    <text evidence="19">The sequence shown here is derived from an EMBL/GenBank/DDBJ whole genome shotgun (WGS) entry which is preliminary data.</text>
</comment>
<dbReference type="SMART" id="SM00173">
    <property type="entry name" value="RAS"/>
    <property type="match status" value="1"/>
</dbReference>
<evidence type="ECO:0000256" key="9">
    <source>
        <dbReference type="ARBA" id="ARBA00022927"/>
    </source>
</evidence>
<protein>
    <recommendedName>
        <fullName evidence="18">Ras-related protein Rab-36</fullName>
        <ecNumber evidence="3">3.6.5.2</ecNumber>
    </recommendedName>
</protein>
<keyword evidence="5" id="KW-0479">Metal-binding</keyword>
<keyword evidence="8" id="KW-0460">Magnesium</keyword>
<dbReference type="Gene3D" id="3.40.50.300">
    <property type="entry name" value="P-loop containing nucleotide triphosphate hydrolases"/>
    <property type="match status" value="1"/>
</dbReference>
<dbReference type="Proteomes" id="UP000663879">
    <property type="component" value="Unassembled WGS sequence"/>
</dbReference>
<evidence type="ECO:0000256" key="11">
    <source>
        <dbReference type="ARBA" id="ARBA00023134"/>
    </source>
</evidence>
<dbReference type="PROSITE" id="PS51421">
    <property type="entry name" value="RAS"/>
    <property type="match status" value="1"/>
</dbReference>
<evidence type="ECO:0000256" key="2">
    <source>
        <dbReference type="ARBA" id="ARBA00006270"/>
    </source>
</evidence>
<comment type="catalytic activity">
    <reaction evidence="16">
        <text>GTP + H2O = GDP + phosphate + H(+)</text>
        <dbReference type="Rhea" id="RHEA:19669"/>
        <dbReference type="ChEBI" id="CHEBI:15377"/>
        <dbReference type="ChEBI" id="CHEBI:15378"/>
        <dbReference type="ChEBI" id="CHEBI:37565"/>
        <dbReference type="ChEBI" id="CHEBI:43474"/>
        <dbReference type="ChEBI" id="CHEBI:58189"/>
        <dbReference type="EC" id="3.6.5.2"/>
    </reaction>
    <physiologicalReaction direction="left-to-right" evidence="16">
        <dbReference type="Rhea" id="RHEA:19670"/>
    </physiologicalReaction>
</comment>
<dbReference type="EC" id="3.6.5.2" evidence="3"/>
<evidence type="ECO:0000256" key="8">
    <source>
        <dbReference type="ARBA" id="ARBA00022842"/>
    </source>
</evidence>